<dbReference type="InterPro" id="IPR030373">
    <property type="entry name" value="PABS_CS"/>
</dbReference>
<evidence type="ECO:0000256" key="2">
    <source>
        <dbReference type="ARBA" id="ARBA00022679"/>
    </source>
</evidence>
<dbReference type="PROSITE" id="PS01330">
    <property type="entry name" value="PABS_1"/>
    <property type="match status" value="1"/>
</dbReference>
<feature type="binding site" evidence="4">
    <location>
        <begin position="154"/>
        <end position="155"/>
    </location>
    <ligand>
        <name>S-methyl-5'-thioadenosine</name>
        <dbReference type="ChEBI" id="CHEBI:17509"/>
    </ligand>
</feature>
<comment type="similarity">
    <text evidence="1 4">Belongs to the spermidine/spermine synthase family.</text>
</comment>
<dbReference type="InterPro" id="IPR030374">
    <property type="entry name" value="PABS"/>
</dbReference>
<sequence length="292" mass="34079">MKKKFLFGKTWFFENFVPREPATSTWCFLIEKEIYSGESQYQKIEVFETKEFGRILALDGLVQLSTKQEFVYHEMLVQPAMLYYWVAGGRSPEKILIIGGGDGGALREIVKHKAVKEIFLVDIDKKVIEVSKKYLLSVSRSAFKDKRLKIFNEDALKFVKKYNNFFDVIINDLTDPSGPSLGLWSTRFYKDILQALKENGVTAFQTAYLREKFARKARKKIKRISSFFKFHKAFVGCFPFDEHTFSFGSKKINFDKFTFEEINKKFKKLNLKTKYYSPEIHFSSAILPKGVK</sequence>
<keyword evidence="4" id="KW-0745">Spermidine biosynthesis</keyword>
<dbReference type="GO" id="GO:0008295">
    <property type="term" value="P:spermidine biosynthetic process"/>
    <property type="evidence" value="ECO:0007669"/>
    <property type="project" value="UniProtKB-UniRule"/>
</dbReference>
<evidence type="ECO:0000256" key="3">
    <source>
        <dbReference type="ARBA" id="ARBA00023115"/>
    </source>
</evidence>
<comment type="caution">
    <text evidence="7">The sequence shown here is derived from an EMBL/GenBank/DDBJ whole genome shotgun (WGS) entry which is preliminary data.</text>
</comment>
<dbReference type="InterPro" id="IPR001045">
    <property type="entry name" value="Spermi_synthase"/>
</dbReference>
<comment type="catalytic activity">
    <reaction evidence="4">
        <text>S-adenosyl 3-(methylsulfanyl)propylamine + putrescine = S-methyl-5'-thioadenosine + spermidine + H(+)</text>
        <dbReference type="Rhea" id="RHEA:12721"/>
        <dbReference type="ChEBI" id="CHEBI:15378"/>
        <dbReference type="ChEBI" id="CHEBI:17509"/>
        <dbReference type="ChEBI" id="CHEBI:57443"/>
        <dbReference type="ChEBI" id="CHEBI:57834"/>
        <dbReference type="ChEBI" id="CHEBI:326268"/>
        <dbReference type="EC" id="2.5.1.16"/>
    </reaction>
</comment>
<feature type="binding site" evidence="4">
    <location>
        <position position="73"/>
    </location>
    <ligand>
        <name>spermidine</name>
        <dbReference type="ChEBI" id="CHEBI:57834"/>
    </ligand>
</feature>
<evidence type="ECO:0000313" key="8">
    <source>
        <dbReference type="Proteomes" id="UP000228909"/>
    </source>
</evidence>
<dbReference type="UniPathway" id="UPA00248">
    <property type="reaction ID" value="UER00314"/>
</dbReference>
<comment type="function">
    <text evidence="4">Catalyzes the irreversible transfer of a propylamine group from the amino donor S-adenosylmethioninamine (decarboxy-AdoMet) to putrescine (1,4-diaminobutane) to yield spermidine.</text>
</comment>
<feature type="domain" description="PABS" evidence="6">
    <location>
        <begin position="9"/>
        <end position="250"/>
    </location>
</feature>
<feature type="active site" description="Proton acceptor" evidence="4 5">
    <location>
        <position position="172"/>
    </location>
</feature>
<keyword evidence="3 4" id="KW-0620">Polyamine biosynthesis</keyword>
<proteinExistence type="inferred from homology"/>
<comment type="subunit">
    <text evidence="4">Homodimer or homotetramer.</text>
</comment>
<feature type="binding site" evidence="4">
    <location>
        <position position="42"/>
    </location>
    <ligand>
        <name>S-methyl-5'-thioadenosine</name>
        <dbReference type="ChEBI" id="CHEBI:17509"/>
    </ligand>
</feature>
<dbReference type="GO" id="GO:0004766">
    <property type="term" value="F:spermidine synthase activity"/>
    <property type="evidence" value="ECO:0007669"/>
    <property type="project" value="UniProtKB-UniRule"/>
</dbReference>
<feature type="binding site" evidence="4">
    <location>
        <position position="179"/>
    </location>
    <ligand>
        <name>S-methyl-5'-thioadenosine</name>
        <dbReference type="ChEBI" id="CHEBI:17509"/>
    </ligand>
</feature>
<dbReference type="Pfam" id="PF01564">
    <property type="entry name" value="Spermine_synth"/>
    <property type="match status" value="1"/>
</dbReference>
<dbReference type="EMBL" id="PFCK01000051">
    <property type="protein sequence ID" value="PIR71579.1"/>
    <property type="molecule type" value="Genomic_DNA"/>
</dbReference>
<dbReference type="GO" id="GO:0005829">
    <property type="term" value="C:cytosol"/>
    <property type="evidence" value="ECO:0007669"/>
    <property type="project" value="TreeGrafter"/>
</dbReference>
<dbReference type="Gene3D" id="3.40.50.150">
    <property type="entry name" value="Vaccinia Virus protein VP39"/>
    <property type="match status" value="1"/>
</dbReference>
<dbReference type="InterPro" id="IPR035246">
    <property type="entry name" value="Spermidine_synt_N"/>
</dbReference>
<dbReference type="NCBIfam" id="NF002010">
    <property type="entry name" value="PRK00811.1"/>
    <property type="match status" value="1"/>
</dbReference>
<keyword evidence="2 4" id="KW-0808">Transferase</keyword>
<evidence type="ECO:0000256" key="1">
    <source>
        <dbReference type="ARBA" id="ARBA00007867"/>
    </source>
</evidence>
<dbReference type="InterPro" id="IPR037163">
    <property type="entry name" value="Spermidine_synt_N_sf"/>
</dbReference>
<dbReference type="PANTHER" id="PTHR11558:SF11">
    <property type="entry name" value="SPERMIDINE SYNTHASE"/>
    <property type="match status" value="1"/>
</dbReference>
<dbReference type="PANTHER" id="PTHR11558">
    <property type="entry name" value="SPERMIDINE/SPERMINE SYNTHASE"/>
    <property type="match status" value="1"/>
</dbReference>
<dbReference type="EC" id="2.5.1.16" evidence="4"/>
<feature type="binding site" evidence="4">
    <location>
        <position position="122"/>
    </location>
    <ligand>
        <name>S-methyl-5'-thioadenosine</name>
        <dbReference type="ChEBI" id="CHEBI:17509"/>
    </ligand>
</feature>
<comment type="pathway">
    <text evidence="4">Amine and polyamine biosynthesis; spermidine biosynthesis; spermidine from putrescine: step 1/1.</text>
</comment>
<evidence type="ECO:0000313" key="7">
    <source>
        <dbReference type="EMBL" id="PIR71579.1"/>
    </source>
</evidence>
<dbReference type="Pfam" id="PF17284">
    <property type="entry name" value="Spermine_synt_N"/>
    <property type="match status" value="1"/>
</dbReference>
<dbReference type="SUPFAM" id="SSF53335">
    <property type="entry name" value="S-adenosyl-L-methionine-dependent methyltransferases"/>
    <property type="match status" value="1"/>
</dbReference>
<dbReference type="HAMAP" id="MF_00198">
    <property type="entry name" value="Spermidine_synth"/>
    <property type="match status" value="1"/>
</dbReference>
<gene>
    <name evidence="4" type="primary">speE</name>
    <name evidence="7" type="ORF">COU43_01830</name>
</gene>
<protein>
    <recommendedName>
        <fullName evidence="4">Polyamine aminopropyltransferase</fullName>
    </recommendedName>
    <alternativeName>
        <fullName evidence="4">Putrescine aminopropyltransferase</fullName>
        <shortName evidence="4">PAPT</shortName>
    </alternativeName>
    <alternativeName>
        <fullName evidence="4">Spermidine synthase</fullName>
        <shortName evidence="4">SPDS</shortName>
        <shortName evidence="4">SPDSY</shortName>
        <ecNumber evidence="4">2.5.1.16</ecNumber>
    </alternativeName>
</protein>
<evidence type="ECO:0000256" key="4">
    <source>
        <dbReference type="HAMAP-Rule" id="MF_00198"/>
    </source>
</evidence>
<feature type="binding site" evidence="4">
    <location>
        <position position="102"/>
    </location>
    <ligand>
        <name>spermidine</name>
        <dbReference type="ChEBI" id="CHEBI:57834"/>
    </ligand>
</feature>
<dbReference type="PROSITE" id="PS51006">
    <property type="entry name" value="PABS_2"/>
    <property type="match status" value="1"/>
</dbReference>
<name>A0A2H0TJ36_9BACT</name>
<dbReference type="InterPro" id="IPR029063">
    <property type="entry name" value="SAM-dependent_MTases_sf"/>
</dbReference>
<evidence type="ECO:0000256" key="5">
    <source>
        <dbReference type="PROSITE-ProRule" id="PRU00354"/>
    </source>
</evidence>
<accession>A0A2H0TJ36</accession>
<organism evidence="7 8">
    <name type="scientific">Candidatus Nealsonbacteria bacterium CG10_big_fil_rev_8_21_14_0_10_37_25</name>
    <dbReference type="NCBI Taxonomy" id="1974711"/>
    <lineage>
        <taxon>Bacteria</taxon>
        <taxon>Candidatus Nealsoniibacteriota</taxon>
    </lineage>
</organism>
<dbReference type="Gene3D" id="2.30.140.10">
    <property type="entry name" value="Spermidine synthase, tetramerisation domain"/>
    <property type="match status" value="1"/>
</dbReference>
<reference evidence="8" key="1">
    <citation type="submission" date="2017-09" db="EMBL/GenBank/DDBJ databases">
        <title>Depth-based differentiation of microbial function through sediment-hosted aquifers and enrichment of novel symbionts in the deep terrestrial subsurface.</title>
        <authorList>
            <person name="Probst A.J."/>
            <person name="Ladd B."/>
            <person name="Jarett J.K."/>
            <person name="Geller-Mcgrath D.E."/>
            <person name="Sieber C.M.K."/>
            <person name="Emerson J.B."/>
            <person name="Anantharaman K."/>
            <person name="Thomas B.C."/>
            <person name="Malmstrom R."/>
            <person name="Stieglmeier M."/>
            <person name="Klingl A."/>
            <person name="Woyke T."/>
            <person name="Ryan C.M."/>
            <person name="Banfield J.F."/>
        </authorList>
    </citation>
    <scope>NUCLEOTIDE SEQUENCE [LARGE SCALE GENOMIC DNA]</scope>
</reference>
<evidence type="ECO:0000259" key="6">
    <source>
        <dbReference type="PROSITE" id="PS51006"/>
    </source>
</evidence>
<comment type="caution">
    <text evidence="4">Lacks conserved residue(s) required for the propagation of feature annotation.</text>
</comment>
<dbReference type="AlphaFoldDB" id="A0A2H0TJ36"/>
<dbReference type="Proteomes" id="UP000228909">
    <property type="component" value="Unassembled WGS sequence"/>
</dbReference>